<feature type="domain" description="DUF4246" evidence="2">
    <location>
        <begin position="9"/>
        <end position="50"/>
    </location>
</feature>
<dbReference type="InterPro" id="IPR025340">
    <property type="entry name" value="DUF4246"/>
</dbReference>
<dbReference type="PANTHER" id="PTHR33119:SF1">
    <property type="entry name" value="FE2OG DIOXYGENASE DOMAIN-CONTAINING PROTEIN"/>
    <property type="match status" value="1"/>
</dbReference>
<dbReference type="STRING" id="329046.A0A1Y2CJS7"/>
<protein>
    <submittedName>
        <fullName evidence="3">Uncharacterized protein</fullName>
    </submittedName>
</protein>
<accession>A0A1Y2CJS7</accession>
<evidence type="ECO:0000259" key="1">
    <source>
        <dbReference type="Pfam" id="PF14033"/>
    </source>
</evidence>
<dbReference type="EMBL" id="MCGO01000014">
    <property type="protein sequence ID" value="ORY47279.1"/>
    <property type="molecule type" value="Genomic_DNA"/>
</dbReference>
<dbReference type="InterPro" id="IPR049192">
    <property type="entry name" value="DUF4246_C"/>
</dbReference>
<dbReference type="PANTHER" id="PTHR33119">
    <property type="entry name" value="IFI3P"/>
    <property type="match status" value="1"/>
</dbReference>
<reference evidence="3 4" key="1">
    <citation type="submission" date="2016-07" db="EMBL/GenBank/DDBJ databases">
        <title>Pervasive Adenine N6-methylation of Active Genes in Fungi.</title>
        <authorList>
            <consortium name="DOE Joint Genome Institute"/>
            <person name="Mondo S.J."/>
            <person name="Dannebaum R.O."/>
            <person name="Kuo R.C."/>
            <person name="Labutti K."/>
            <person name="Haridas S."/>
            <person name="Kuo A."/>
            <person name="Salamov A."/>
            <person name="Ahrendt S.R."/>
            <person name="Lipzen A."/>
            <person name="Sullivan W."/>
            <person name="Andreopoulos W.B."/>
            <person name="Clum A."/>
            <person name="Lindquist E."/>
            <person name="Daum C."/>
            <person name="Ramamoorthy G.K."/>
            <person name="Gryganskyi A."/>
            <person name="Culley D."/>
            <person name="Magnuson J.K."/>
            <person name="James T.Y."/>
            <person name="O'Malley M.A."/>
            <person name="Stajich J.E."/>
            <person name="Spatafora J.W."/>
            <person name="Visel A."/>
            <person name="Grigoriev I.V."/>
        </authorList>
    </citation>
    <scope>NUCLEOTIDE SEQUENCE [LARGE SCALE GENOMIC DNA]</scope>
    <source>
        <strain evidence="3 4">JEL800</strain>
    </source>
</reference>
<dbReference type="InterPro" id="IPR049207">
    <property type="entry name" value="DUF4246_N"/>
</dbReference>
<sequence length="615" mass="69715">MEIPSFRYKTLPIRTDRESKYMTVLNEILIKPDWWIKLKDEAIVTKWKDEVRGGITALLADEGNASEGEAEENVRAEAGVAAGGEVGALTADESAVDEGDDSQWEDVNERKLVEHVTDKEFVNQVVDFLFQELHYLAANCLISHKNGGLITPTSSHGVFISDSVVPIETVSRLTKSADAVEADSLEKNKWHEGSDGKVLDLIHPSDYCLVYGRSLQRDNISQPFGYKPFKYAGPKYGDVSEKFQWLPSEFKVKDDGSVEIRSYINNLNCRQHPELQESIRSVFEIMVPMFELALGSLETKPDRRIEASMDNNDYQQDQWEWQIDEFLRHKYGKDVNLRNGRLRDEARSSDEFDEFQDDLWERMADRPVNVPGLPKTFQAPTDSEVHRFNLAGRNLQVIVKMASIHLTPEKPSFTGGSWHLEGMENEAIAATGILYYAMDNITSSRLTFRSVYEADEGGAFSYEQSDFAGLEKVFNIENEISNNAQVCGQIEARENRCVVFPNYLHHKVEDFELQDKTHPGHRKILAFFVVHPDFEVTSTADVGMQQVDWAAEELSGICGFGSKLPIEIVRQIALATGAVLTEREAIEVAHQVMEERKNTPEDAYANIQQIYLCEH</sequence>
<keyword evidence="4" id="KW-1185">Reference proteome</keyword>
<organism evidence="3 4">
    <name type="scientific">Rhizoclosmatium globosum</name>
    <dbReference type="NCBI Taxonomy" id="329046"/>
    <lineage>
        <taxon>Eukaryota</taxon>
        <taxon>Fungi</taxon>
        <taxon>Fungi incertae sedis</taxon>
        <taxon>Chytridiomycota</taxon>
        <taxon>Chytridiomycota incertae sedis</taxon>
        <taxon>Chytridiomycetes</taxon>
        <taxon>Chytridiales</taxon>
        <taxon>Chytriomycetaceae</taxon>
        <taxon>Rhizoclosmatium</taxon>
    </lineage>
</organism>
<dbReference type="Pfam" id="PF14033">
    <property type="entry name" value="DUF4246"/>
    <property type="match status" value="1"/>
</dbReference>
<proteinExistence type="predicted"/>
<gene>
    <name evidence="3" type="ORF">BCR33DRAFT_715026</name>
</gene>
<evidence type="ECO:0000313" key="4">
    <source>
        <dbReference type="Proteomes" id="UP000193642"/>
    </source>
</evidence>
<evidence type="ECO:0000313" key="3">
    <source>
        <dbReference type="EMBL" id="ORY47279.1"/>
    </source>
</evidence>
<dbReference type="Proteomes" id="UP000193642">
    <property type="component" value="Unassembled WGS sequence"/>
</dbReference>
<feature type="domain" description="DUF4246" evidence="1">
    <location>
        <begin position="124"/>
        <end position="553"/>
    </location>
</feature>
<comment type="caution">
    <text evidence="3">The sequence shown here is derived from an EMBL/GenBank/DDBJ whole genome shotgun (WGS) entry which is preliminary data.</text>
</comment>
<dbReference type="OrthoDB" id="415532at2759"/>
<evidence type="ECO:0000259" key="2">
    <source>
        <dbReference type="Pfam" id="PF21666"/>
    </source>
</evidence>
<name>A0A1Y2CJS7_9FUNG</name>
<dbReference type="Pfam" id="PF21666">
    <property type="entry name" value="DUF4246_N"/>
    <property type="match status" value="1"/>
</dbReference>
<dbReference type="AlphaFoldDB" id="A0A1Y2CJS7"/>